<comment type="caution">
    <text evidence="1">The sequence shown here is derived from an EMBL/GenBank/DDBJ whole genome shotgun (WGS) entry which is preliminary data.</text>
</comment>
<dbReference type="EMBL" id="JAFIRN010000011">
    <property type="protein sequence ID" value="KAG5839903.1"/>
    <property type="molecule type" value="Genomic_DNA"/>
</dbReference>
<accession>A0A9D3M6V6</accession>
<evidence type="ECO:0000313" key="2">
    <source>
        <dbReference type="Proteomes" id="UP001044222"/>
    </source>
</evidence>
<evidence type="ECO:0000313" key="1">
    <source>
        <dbReference type="EMBL" id="KAG5839903.1"/>
    </source>
</evidence>
<sequence length="97" mass="10502">MAPATIDPCPPDDADPRQRAVSRWRWRLGARLGAGRHPGVDRRRPSCVRLRGALRLEYIGELVACSGPSMEPTITSRDVVFSSDSAAISTGSKRGIS</sequence>
<keyword evidence="2" id="KW-1185">Reference proteome</keyword>
<name>A0A9D3M6V6_ANGAN</name>
<gene>
    <name evidence="1" type="ORF">ANANG_G00210060</name>
</gene>
<proteinExistence type="predicted"/>
<protein>
    <submittedName>
        <fullName evidence="1">Uncharacterized protein</fullName>
    </submittedName>
</protein>
<dbReference type="Proteomes" id="UP001044222">
    <property type="component" value="Chromosome 11"/>
</dbReference>
<organism evidence="1 2">
    <name type="scientific">Anguilla anguilla</name>
    <name type="common">European freshwater eel</name>
    <name type="synonym">Muraena anguilla</name>
    <dbReference type="NCBI Taxonomy" id="7936"/>
    <lineage>
        <taxon>Eukaryota</taxon>
        <taxon>Metazoa</taxon>
        <taxon>Chordata</taxon>
        <taxon>Craniata</taxon>
        <taxon>Vertebrata</taxon>
        <taxon>Euteleostomi</taxon>
        <taxon>Actinopterygii</taxon>
        <taxon>Neopterygii</taxon>
        <taxon>Teleostei</taxon>
        <taxon>Anguilliformes</taxon>
        <taxon>Anguillidae</taxon>
        <taxon>Anguilla</taxon>
    </lineage>
</organism>
<dbReference type="AlphaFoldDB" id="A0A9D3M6V6"/>
<reference evidence="1" key="1">
    <citation type="submission" date="2021-01" db="EMBL/GenBank/DDBJ databases">
        <title>A chromosome-scale assembly of European eel, Anguilla anguilla.</title>
        <authorList>
            <person name="Henkel C."/>
            <person name="Jong-Raadsen S.A."/>
            <person name="Dufour S."/>
            <person name="Weltzien F.-A."/>
            <person name="Palstra A.P."/>
            <person name="Pelster B."/>
            <person name="Spaink H.P."/>
            <person name="Van Den Thillart G.E."/>
            <person name="Jansen H."/>
            <person name="Zahm M."/>
            <person name="Klopp C."/>
            <person name="Cedric C."/>
            <person name="Louis A."/>
            <person name="Berthelot C."/>
            <person name="Parey E."/>
            <person name="Roest Crollius H."/>
            <person name="Montfort J."/>
            <person name="Robinson-Rechavi M."/>
            <person name="Bucao C."/>
            <person name="Bouchez O."/>
            <person name="Gislard M."/>
            <person name="Lluch J."/>
            <person name="Milhes M."/>
            <person name="Lampietro C."/>
            <person name="Lopez Roques C."/>
            <person name="Donnadieu C."/>
            <person name="Braasch I."/>
            <person name="Desvignes T."/>
            <person name="Postlethwait J."/>
            <person name="Bobe J."/>
            <person name="Guiguen Y."/>
            <person name="Dirks R."/>
        </authorList>
    </citation>
    <scope>NUCLEOTIDE SEQUENCE</scope>
    <source>
        <strain evidence="1">Tag_6206</strain>
        <tissue evidence="1">Liver</tissue>
    </source>
</reference>